<dbReference type="GO" id="GO:0010181">
    <property type="term" value="F:FMN binding"/>
    <property type="evidence" value="ECO:0007669"/>
    <property type="project" value="InterPro"/>
</dbReference>
<dbReference type="GO" id="GO:0005886">
    <property type="term" value="C:plasma membrane"/>
    <property type="evidence" value="ECO:0007669"/>
    <property type="project" value="InterPro"/>
</dbReference>
<dbReference type="InterPro" id="IPR007329">
    <property type="entry name" value="FMN-bd"/>
</dbReference>
<keyword evidence="2" id="KW-0597">Phosphoprotein</keyword>
<sequence length="179" mass="19171">MGTLRWLPLALAAPALVQAAQFATLDEAAKRAFPEATAWRDQLVQATADDIKALAALGGATPRTSTWRALVALKGEQVLGVIVADAVVGKFELIDYAVAVGSDGHVRSIEVLNYRESHGYEIKLPAWRKQFVGKDARAPLRIGDDIANISGATLSCTHVTDGVRHIVALLERLHASGRL</sequence>
<protein>
    <submittedName>
        <fullName evidence="8">FMN-binding protein</fullName>
    </submittedName>
</protein>
<feature type="chain" id="PRO_5040975310" evidence="6">
    <location>
        <begin position="20"/>
        <end position="179"/>
    </location>
</feature>
<keyword evidence="5" id="KW-0249">Electron transport</keyword>
<evidence type="ECO:0000313" key="9">
    <source>
        <dbReference type="Proteomes" id="UP001152766"/>
    </source>
</evidence>
<dbReference type="AlphaFoldDB" id="A0A9X4LFE5"/>
<proteinExistence type="predicted"/>
<evidence type="ECO:0000259" key="7">
    <source>
        <dbReference type="SMART" id="SM00900"/>
    </source>
</evidence>
<dbReference type="RefSeq" id="WP_268152267.1">
    <property type="nucleotide sequence ID" value="NZ_JAPPUW010000015.1"/>
</dbReference>
<organism evidence="8 9">
    <name type="scientific">Pelomonas aquatica</name>
    <dbReference type="NCBI Taxonomy" id="431058"/>
    <lineage>
        <taxon>Bacteria</taxon>
        <taxon>Pseudomonadati</taxon>
        <taxon>Pseudomonadota</taxon>
        <taxon>Betaproteobacteria</taxon>
        <taxon>Burkholderiales</taxon>
        <taxon>Sphaerotilaceae</taxon>
        <taxon>Roseateles</taxon>
    </lineage>
</organism>
<dbReference type="GO" id="GO:0009055">
    <property type="term" value="F:electron transfer activity"/>
    <property type="evidence" value="ECO:0007669"/>
    <property type="project" value="InterPro"/>
</dbReference>
<dbReference type="GO" id="GO:0022900">
    <property type="term" value="P:electron transport chain"/>
    <property type="evidence" value="ECO:0007669"/>
    <property type="project" value="InterPro"/>
</dbReference>
<evidence type="ECO:0000256" key="1">
    <source>
        <dbReference type="ARBA" id="ARBA00022448"/>
    </source>
</evidence>
<evidence type="ECO:0000256" key="6">
    <source>
        <dbReference type="SAM" id="SignalP"/>
    </source>
</evidence>
<evidence type="ECO:0000256" key="2">
    <source>
        <dbReference type="ARBA" id="ARBA00022553"/>
    </source>
</evidence>
<evidence type="ECO:0000313" key="8">
    <source>
        <dbReference type="EMBL" id="MDG0862966.1"/>
    </source>
</evidence>
<evidence type="ECO:0000256" key="4">
    <source>
        <dbReference type="ARBA" id="ARBA00022643"/>
    </source>
</evidence>
<keyword evidence="6" id="KW-0732">Signal</keyword>
<dbReference type="InterPro" id="IPR010209">
    <property type="entry name" value="Ion_transpt_RnfG/RsxG"/>
</dbReference>
<dbReference type="PANTHER" id="PTHR36118:SF1">
    <property type="entry name" value="ION-TRANSLOCATING OXIDOREDUCTASE COMPLEX SUBUNIT G"/>
    <property type="match status" value="1"/>
</dbReference>
<feature type="signal peptide" evidence="6">
    <location>
        <begin position="1"/>
        <end position="19"/>
    </location>
</feature>
<keyword evidence="1" id="KW-0813">Transport</keyword>
<accession>A0A9X4LFE5</accession>
<dbReference type="Proteomes" id="UP001152766">
    <property type="component" value="Unassembled WGS sequence"/>
</dbReference>
<dbReference type="PANTHER" id="PTHR36118">
    <property type="entry name" value="ION-TRANSLOCATING OXIDOREDUCTASE COMPLEX SUBUNIT G"/>
    <property type="match status" value="1"/>
</dbReference>
<comment type="caution">
    <text evidence="8">The sequence shown here is derived from an EMBL/GenBank/DDBJ whole genome shotgun (WGS) entry which is preliminary data.</text>
</comment>
<keyword evidence="4" id="KW-0288">FMN</keyword>
<keyword evidence="3" id="KW-0285">Flavoprotein</keyword>
<dbReference type="Pfam" id="PF04205">
    <property type="entry name" value="FMN_bind"/>
    <property type="match status" value="1"/>
</dbReference>
<evidence type="ECO:0000256" key="5">
    <source>
        <dbReference type="ARBA" id="ARBA00022982"/>
    </source>
</evidence>
<dbReference type="EMBL" id="SGUG01000013">
    <property type="protein sequence ID" value="MDG0862966.1"/>
    <property type="molecule type" value="Genomic_DNA"/>
</dbReference>
<feature type="domain" description="FMN-binding" evidence="7">
    <location>
        <begin position="89"/>
        <end position="170"/>
    </location>
</feature>
<name>A0A9X4LFE5_9BURK</name>
<gene>
    <name evidence="8" type="ORF">EXJ73_10830</name>
</gene>
<evidence type="ECO:0000256" key="3">
    <source>
        <dbReference type="ARBA" id="ARBA00022630"/>
    </source>
</evidence>
<keyword evidence="9" id="KW-1185">Reference proteome</keyword>
<dbReference type="SMART" id="SM00900">
    <property type="entry name" value="FMN_bind"/>
    <property type="match status" value="1"/>
</dbReference>
<reference evidence="8" key="1">
    <citation type="submission" date="2019-02" db="EMBL/GenBank/DDBJ databases">
        <title>Draft genome of the type strain Pelomonas aquatica CCUG 52575T.</title>
        <authorList>
            <person name="Gomila M."/>
            <person name="Lalucat J."/>
        </authorList>
    </citation>
    <scope>NUCLEOTIDE SEQUENCE</scope>
    <source>
        <strain evidence="8">CCUG 52575</strain>
    </source>
</reference>